<dbReference type="Gene3D" id="1.10.150.130">
    <property type="match status" value="1"/>
</dbReference>
<evidence type="ECO:0000256" key="1">
    <source>
        <dbReference type="ARBA" id="ARBA00023125"/>
    </source>
</evidence>
<dbReference type="GO" id="GO:0003677">
    <property type="term" value="F:DNA binding"/>
    <property type="evidence" value="ECO:0007669"/>
    <property type="project" value="UniProtKB-KW"/>
</dbReference>
<evidence type="ECO:0000313" key="3">
    <source>
        <dbReference type="EMBL" id="TCJ12765.1"/>
    </source>
</evidence>
<name>A0A4R1B886_9PROT</name>
<feature type="domain" description="Integrase SAM-like N-terminal" evidence="2">
    <location>
        <begin position="12"/>
        <end position="45"/>
    </location>
</feature>
<evidence type="ECO:0000313" key="4">
    <source>
        <dbReference type="Proteomes" id="UP000295443"/>
    </source>
</evidence>
<protein>
    <recommendedName>
        <fullName evidence="2">Integrase SAM-like N-terminal domain-containing protein</fullName>
    </recommendedName>
</protein>
<dbReference type="GO" id="GO:0015074">
    <property type="term" value="P:DNA integration"/>
    <property type="evidence" value="ECO:0007669"/>
    <property type="project" value="InterPro"/>
</dbReference>
<dbReference type="OrthoDB" id="9801717at2"/>
<dbReference type="InterPro" id="IPR010998">
    <property type="entry name" value="Integrase_recombinase_N"/>
</dbReference>
<evidence type="ECO:0000259" key="2">
    <source>
        <dbReference type="Pfam" id="PF13495"/>
    </source>
</evidence>
<keyword evidence="1" id="KW-0238">DNA-binding</keyword>
<dbReference type="EMBL" id="SJZB01000042">
    <property type="protein sequence ID" value="TCJ12765.1"/>
    <property type="molecule type" value="Genomic_DNA"/>
</dbReference>
<comment type="caution">
    <text evidence="3">The sequence shown here is derived from an EMBL/GenBank/DDBJ whole genome shotgun (WGS) entry which is preliminary data.</text>
</comment>
<gene>
    <name evidence="3" type="ORF">EZJ19_11010</name>
</gene>
<proteinExistence type="predicted"/>
<dbReference type="Pfam" id="PF13495">
    <property type="entry name" value="Phage_int_SAM_4"/>
    <property type="match status" value="1"/>
</dbReference>
<organism evidence="3 4">
    <name type="scientific">Parasulfuritortus cantonensis</name>
    <dbReference type="NCBI Taxonomy" id="2528202"/>
    <lineage>
        <taxon>Bacteria</taxon>
        <taxon>Pseudomonadati</taxon>
        <taxon>Pseudomonadota</taxon>
        <taxon>Betaproteobacteria</taxon>
        <taxon>Nitrosomonadales</taxon>
        <taxon>Thiobacillaceae</taxon>
        <taxon>Parasulfuritortus</taxon>
    </lineage>
</organism>
<reference evidence="3 4" key="1">
    <citation type="submission" date="2019-03" db="EMBL/GenBank/DDBJ databases">
        <title>Genome sequence of Thiobacillaceae bacterium LSR1, a sulfur-oxidizing bacterium isolated from freshwater sediment.</title>
        <authorList>
            <person name="Li S."/>
        </authorList>
    </citation>
    <scope>NUCLEOTIDE SEQUENCE [LARGE SCALE GENOMIC DNA]</scope>
    <source>
        <strain evidence="3 4">LSR1</strain>
    </source>
</reference>
<accession>A0A4R1B886</accession>
<dbReference type="AlphaFoldDB" id="A0A4R1B886"/>
<keyword evidence="4" id="KW-1185">Reference proteome</keyword>
<dbReference type="InterPro" id="IPR004107">
    <property type="entry name" value="Integrase_SAM-like_N"/>
</dbReference>
<sequence length="60" mass="7237">MNASAPDHAPRLLDQLRDRIRLKHYSLRTEQAYLQWVKRYILFTASAIPPTWERRKSKRS</sequence>
<dbReference type="Proteomes" id="UP000295443">
    <property type="component" value="Unassembled WGS sequence"/>
</dbReference>